<dbReference type="EMBL" id="CP036402">
    <property type="protein sequence ID" value="QBI19833.1"/>
    <property type="molecule type" value="Genomic_DNA"/>
</dbReference>
<dbReference type="GO" id="GO:0043024">
    <property type="term" value="F:ribosomal small subunit binding"/>
    <property type="evidence" value="ECO:0007669"/>
    <property type="project" value="TreeGrafter"/>
</dbReference>
<protein>
    <recommendedName>
        <fullName evidence="2">G domain-containing protein</fullName>
    </recommendedName>
</protein>
<dbReference type="Gene3D" id="3.40.50.300">
    <property type="entry name" value="P-loop containing nucleotide triphosphate hydrolases"/>
    <property type="match status" value="1"/>
</dbReference>
<evidence type="ECO:0000259" key="2">
    <source>
        <dbReference type="Pfam" id="PF01926"/>
    </source>
</evidence>
<dbReference type="GO" id="GO:0005525">
    <property type="term" value="F:GTP binding"/>
    <property type="evidence" value="ECO:0007669"/>
    <property type="project" value="InterPro"/>
</dbReference>
<proteinExistence type="predicted"/>
<keyword evidence="1" id="KW-1133">Transmembrane helix</keyword>
<dbReference type="AlphaFoldDB" id="A0A411YF00"/>
<feature type="domain" description="G" evidence="2">
    <location>
        <begin position="59"/>
        <end position="187"/>
    </location>
</feature>
<dbReference type="SUPFAM" id="SSF52540">
    <property type="entry name" value="P-loop containing nucleoside triphosphate hydrolases"/>
    <property type="match status" value="1"/>
</dbReference>
<dbReference type="KEGG" id="erz:ER308_09870"/>
<evidence type="ECO:0000313" key="3">
    <source>
        <dbReference type="EMBL" id="QBI19833.1"/>
    </source>
</evidence>
<keyword evidence="1" id="KW-0472">Membrane</keyword>
<dbReference type="PANTHER" id="PTHR42698:SF1">
    <property type="entry name" value="GTPASE ERA, MITOCHONDRIAL"/>
    <property type="match status" value="1"/>
</dbReference>
<dbReference type="GO" id="GO:0000028">
    <property type="term" value="P:ribosomal small subunit assembly"/>
    <property type="evidence" value="ECO:0007669"/>
    <property type="project" value="TreeGrafter"/>
</dbReference>
<accession>A0A411YF00</accession>
<feature type="transmembrane region" description="Helical" evidence="1">
    <location>
        <begin position="450"/>
        <end position="471"/>
    </location>
</feature>
<evidence type="ECO:0000256" key="1">
    <source>
        <dbReference type="SAM" id="Phobius"/>
    </source>
</evidence>
<dbReference type="InterPro" id="IPR027417">
    <property type="entry name" value="P-loop_NTPase"/>
</dbReference>
<dbReference type="InterPro" id="IPR005662">
    <property type="entry name" value="GTPase_Era-like"/>
</dbReference>
<dbReference type="Proteomes" id="UP000291469">
    <property type="component" value="Chromosome"/>
</dbReference>
<sequence length="526" mass="55989">MTGNLTSHPPGADELRHGLGVVAADGPGRLDEAVVARAAELRARLDERLARGAGGTVAALAGGTGVGKSALANALAGATVVEEGVRRPTTDVPTALFADPDAAVDELLDWLGIPVRRALDRSEAPRQHPVAWPPGLVLIDLPDHDSVVRHHHETATRLVERVDALVWVVDPLKYARADLHDELLRDLSAHARVVLCALNRSDELDDEALRTCRDDLADLLEGAGLGEATLVATSAHTGRGVDALRDRLDELARSRSAALTRIAADAAALAGPLRSALPPTPDVPRQRDALLPAAMDALDGHRAVQEAGVAYDREARDAARSPMAYLGRLPVQIVRSVTEGVVGGHRAESTTRDAAASRLTSALNQEMPRTTPALDATVDTAVHDAVPRLAAAVDRVELRPARRRWWAAARVLGTAAELALIAGFAWLAALGVVAWLQLPPLPSPTAVGEIPWPTALFLGGLLGRVVVGLLTRQARHVGRRRHETAVSRRLRTQLADELDDALLAPLHADAHAHERLRTAIDRLAHQ</sequence>
<evidence type="ECO:0000313" key="4">
    <source>
        <dbReference type="Proteomes" id="UP000291469"/>
    </source>
</evidence>
<name>A0A411YF00_9ACTN</name>
<dbReference type="OrthoDB" id="974105at2"/>
<gene>
    <name evidence="3" type="ORF">ER308_09870</name>
</gene>
<reference evidence="3 4" key="1">
    <citation type="submission" date="2019-01" db="EMBL/GenBank/DDBJ databases">
        <title>Egibacter rhizosphaerae EGI 80759T.</title>
        <authorList>
            <person name="Chen D.-D."/>
            <person name="Tian Y."/>
            <person name="Jiao J.-Y."/>
            <person name="Zhang X.-T."/>
            <person name="Zhang Y.-G."/>
            <person name="Zhang Y."/>
            <person name="Xiao M."/>
            <person name="Shu W.-S."/>
            <person name="Li W.-J."/>
        </authorList>
    </citation>
    <scope>NUCLEOTIDE SEQUENCE [LARGE SCALE GENOMIC DNA]</scope>
    <source>
        <strain evidence="3 4">EGI 80759</strain>
    </source>
</reference>
<organism evidence="3 4">
    <name type="scientific">Egibacter rhizosphaerae</name>
    <dbReference type="NCBI Taxonomy" id="1670831"/>
    <lineage>
        <taxon>Bacteria</taxon>
        <taxon>Bacillati</taxon>
        <taxon>Actinomycetota</taxon>
        <taxon>Nitriliruptoria</taxon>
        <taxon>Egibacterales</taxon>
        <taxon>Egibacteraceae</taxon>
        <taxon>Egibacter</taxon>
    </lineage>
</organism>
<dbReference type="Pfam" id="PF01926">
    <property type="entry name" value="MMR_HSR1"/>
    <property type="match status" value="1"/>
</dbReference>
<dbReference type="RefSeq" id="WP_131154830.1">
    <property type="nucleotide sequence ID" value="NZ_CP036402.1"/>
</dbReference>
<keyword evidence="1" id="KW-0812">Transmembrane</keyword>
<dbReference type="InterPro" id="IPR006073">
    <property type="entry name" value="GTP-bd"/>
</dbReference>
<feature type="transmembrane region" description="Helical" evidence="1">
    <location>
        <begin position="411"/>
        <end position="438"/>
    </location>
</feature>
<dbReference type="GO" id="GO:0019843">
    <property type="term" value="F:rRNA binding"/>
    <property type="evidence" value="ECO:0007669"/>
    <property type="project" value="TreeGrafter"/>
</dbReference>
<keyword evidence="4" id="KW-1185">Reference proteome</keyword>
<dbReference type="PANTHER" id="PTHR42698">
    <property type="entry name" value="GTPASE ERA"/>
    <property type="match status" value="1"/>
</dbReference>
<dbReference type="GO" id="GO:0005829">
    <property type="term" value="C:cytosol"/>
    <property type="evidence" value="ECO:0007669"/>
    <property type="project" value="TreeGrafter"/>
</dbReference>